<keyword evidence="3" id="KW-1185">Reference proteome</keyword>
<feature type="region of interest" description="Disordered" evidence="1">
    <location>
        <begin position="174"/>
        <end position="193"/>
    </location>
</feature>
<protein>
    <submittedName>
        <fullName evidence="2">Uncharacterized protein</fullName>
    </submittedName>
</protein>
<name>A0ABD3Q3K3_9STRA</name>
<comment type="caution">
    <text evidence="2">The sequence shown here is derived from an EMBL/GenBank/DDBJ whole genome shotgun (WGS) entry which is preliminary data.</text>
</comment>
<gene>
    <name evidence="2" type="ORF">HJC23_008028</name>
</gene>
<evidence type="ECO:0000313" key="2">
    <source>
        <dbReference type="EMBL" id="KAL3794572.1"/>
    </source>
</evidence>
<accession>A0ABD3Q3K3</accession>
<organism evidence="2 3">
    <name type="scientific">Cyclotella cryptica</name>
    <dbReference type="NCBI Taxonomy" id="29204"/>
    <lineage>
        <taxon>Eukaryota</taxon>
        <taxon>Sar</taxon>
        <taxon>Stramenopiles</taxon>
        <taxon>Ochrophyta</taxon>
        <taxon>Bacillariophyta</taxon>
        <taxon>Coscinodiscophyceae</taxon>
        <taxon>Thalassiosirophycidae</taxon>
        <taxon>Stephanodiscales</taxon>
        <taxon>Stephanodiscaceae</taxon>
        <taxon>Cyclotella</taxon>
    </lineage>
</organism>
<dbReference type="AlphaFoldDB" id="A0ABD3Q3K3"/>
<evidence type="ECO:0000313" key="3">
    <source>
        <dbReference type="Proteomes" id="UP001516023"/>
    </source>
</evidence>
<sequence length="193" mass="21710">MTVSWFNEHFLRQFYETQNKVNMAIGATTAASATARDILYESTNEENLLRPIDTTIKDQINALTGNDDYQFGDLSKYVDLKIKRQVNNLRIGTDMNLALDIFEAVVSSALAVELDRRLKKLILGDENYVLGDATKKAIVDAVKSSTGKDSYSFGDLTKILEELKNGREKLEQYMSTVENEGDKSGRSRNDKPL</sequence>
<reference evidence="2 3" key="1">
    <citation type="journal article" date="2020" name="G3 (Bethesda)">
        <title>Improved Reference Genome for Cyclotella cryptica CCMP332, a Model for Cell Wall Morphogenesis, Salinity Adaptation, and Lipid Production in Diatoms (Bacillariophyta).</title>
        <authorList>
            <person name="Roberts W.R."/>
            <person name="Downey K.M."/>
            <person name="Ruck E.C."/>
            <person name="Traller J.C."/>
            <person name="Alverson A.J."/>
        </authorList>
    </citation>
    <scope>NUCLEOTIDE SEQUENCE [LARGE SCALE GENOMIC DNA]</scope>
    <source>
        <strain evidence="2 3">CCMP332</strain>
    </source>
</reference>
<proteinExistence type="predicted"/>
<dbReference type="EMBL" id="JABMIG020000079">
    <property type="protein sequence ID" value="KAL3794572.1"/>
    <property type="molecule type" value="Genomic_DNA"/>
</dbReference>
<evidence type="ECO:0000256" key="1">
    <source>
        <dbReference type="SAM" id="MobiDB-lite"/>
    </source>
</evidence>
<feature type="compositionally biased region" description="Basic and acidic residues" evidence="1">
    <location>
        <begin position="180"/>
        <end position="193"/>
    </location>
</feature>
<dbReference type="Proteomes" id="UP001516023">
    <property type="component" value="Unassembled WGS sequence"/>
</dbReference>